<dbReference type="PROSITE" id="PS50071">
    <property type="entry name" value="HOMEOBOX_2"/>
    <property type="match status" value="1"/>
</dbReference>
<evidence type="ECO:0000256" key="6">
    <source>
        <dbReference type="PROSITE-ProRule" id="PRU00108"/>
    </source>
</evidence>
<dbReference type="SUPFAM" id="SSF46689">
    <property type="entry name" value="Homeodomain-like"/>
    <property type="match status" value="1"/>
</dbReference>
<dbReference type="Proteomes" id="UP001158576">
    <property type="component" value="Chromosome PAR"/>
</dbReference>
<organism evidence="9 10">
    <name type="scientific">Oikopleura dioica</name>
    <name type="common">Tunicate</name>
    <dbReference type="NCBI Taxonomy" id="34765"/>
    <lineage>
        <taxon>Eukaryota</taxon>
        <taxon>Metazoa</taxon>
        <taxon>Chordata</taxon>
        <taxon>Tunicata</taxon>
        <taxon>Appendicularia</taxon>
        <taxon>Copelata</taxon>
        <taxon>Oikopleuridae</taxon>
        <taxon>Oikopleura</taxon>
    </lineage>
</organism>
<dbReference type="PANTHER" id="PTHR11211:SF40">
    <property type="entry name" value="MIRROR, ISOFORM C"/>
    <property type="match status" value="1"/>
</dbReference>
<evidence type="ECO:0000256" key="1">
    <source>
        <dbReference type="ARBA" id="ARBA00004123"/>
    </source>
</evidence>
<keyword evidence="4 6" id="KW-0371">Homeobox</keyword>
<keyword evidence="10" id="KW-1185">Reference proteome</keyword>
<dbReference type="EMBL" id="OU015568">
    <property type="protein sequence ID" value="CAG5084211.1"/>
    <property type="molecule type" value="Genomic_DNA"/>
</dbReference>
<evidence type="ECO:0000256" key="7">
    <source>
        <dbReference type="SAM" id="MobiDB-lite"/>
    </source>
</evidence>
<dbReference type="InterPro" id="IPR009057">
    <property type="entry name" value="Homeodomain-like_sf"/>
</dbReference>
<comment type="subcellular location">
    <subcellularLocation>
        <location evidence="1 6">Nucleus</location>
    </subcellularLocation>
</comment>
<feature type="region of interest" description="Disordered" evidence="7">
    <location>
        <begin position="140"/>
        <end position="210"/>
    </location>
</feature>
<evidence type="ECO:0000313" key="10">
    <source>
        <dbReference type="Proteomes" id="UP001158576"/>
    </source>
</evidence>
<evidence type="ECO:0000259" key="8">
    <source>
        <dbReference type="PROSITE" id="PS50071"/>
    </source>
</evidence>
<dbReference type="InterPro" id="IPR008422">
    <property type="entry name" value="KN_HD"/>
</dbReference>
<dbReference type="PANTHER" id="PTHR11211">
    <property type="entry name" value="IROQUOIS-CLASS HOMEODOMAIN PROTEIN IRX"/>
    <property type="match status" value="1"/>
</dbReference>
<dbReference type="Gene3D" id="1.10.10.60">
    <property type="entry name" value="Homeodomain-like"/>
    <property type="match status" value="1"/>
</dbReference>
<gene>
    <name evidence="9" type="ORF">OKIOD_LOCUS2137</name>
</gene>
<keyword evidence="5 6" id="KW-0539">Nucleus</keyword>
<evidence type="ECO:0000313" key="9">
    <source>
        <dbReference type="EMBL" id="CAG5084211.1"/>
    </source>
</evidence>
<dbReference type="PROSITE" id="PS00027">
    <property type="entry name" value="HOMEOBOX_1"/>
    <property type="match status" value="1"/>
</dbReference>
<accession>A0ABN7RUS7</accession>
<evidence type="ECO:0000256" key="4">
    <source>
        <dbReference type="ARBA" id="ARBA00023155"/>
    </source>
</evidence>
<feature type="compositionally biased region" description="Basic and acidic residues" evidence="7">
    <location>
        <begin position="116"/>
        <end position="134"/>
    </location>
</feature>
<feature type="DNA-binding region" description="Homeobox" evidence="6">
    <location>
        <begin position="56"/>
        <end position="118"/>
    </location>
</feature>
<evidence type="ECO:0000256" key="3">
    <source>
        <dbReference type="ARBA" id="ARBA00023125"/>
    </source>
</evidence>
<dbReference type="InterPro" id="IPR001356">
    <property type="entry name" value="HD"/>
</dbReference>
<evidence type="ECO:0000256" key="5">
    <source>
        <dbReference type="ARBA" id="ARBA00023242"/>
    </source>
</evidence>
<feature type="compositionally biased region" description="Basic and acidic residues" evidence="7">
    <location>
        <begin position="157"/>
        <end position="178"/>
    </location>
</feature>
<dbReference type="InterPro" id="IPR017970">
    <property type="entry name" value="Homeobox_CS"/>
</dbReference>
<name>A0ABN7RUS7_OIKDI</name>
<reference evidence="9 10" key="1">
    <citation type="submission" date="2021-04" db="EMBL/GenBank/DDBJ databases">
        <authorList>
            <person name="Bliznina A."/>
        </authorList>
    </citation>
    <scope>NUCLEOTIDE SEQUENCE [LARGE SCALE GENOMIC DNA]</scope>
</reference>
<protein>
    <submittedName>
        <fullName evidence="9">Oidioi.mRNA.OKI2018_I69.PAR.g10579.t1.cds</fullName>
    </submittedName>
</protein>
<feature type="region of interest" description="Disordered" evidence="7">
    <location>
        <begin position="115"/>
        <end position="134"/>
    </location>
</feature>
<sequence>MNFGEHINRLQLQTQVPPAVSDVRVPAILPGSPLYPSSGFLPTGYPFGGLAFHPQSTIQRRQTARESTGPLKSWLQEHPRNPYPTKAEKVMLALISGMSLTQVSTWFANARRRLKKESGNKEDTTDDSIDGKDDTADESALSIVEVEPTVHVTPSLAREREEESSEIKEEDPLPEDKSASSSSPAPPAEGRKSSTDNQTENLENRRPYSK</sequence>
<feature type="domain" description="Homeobox" evidence="8">
    <location>
        <begin position="54"/>
        <end position="117"/>
    </location>
</feature>
<proteinExistence type="inferred from homology"/>
<keyword evidence="3 6" id="KW-0238">DNA-binding</keyword>
<evidence type="ECO:0000256" key="2">
    <source>
        <dbReference type="ARBA" id="ARBA00008446"/>
    </source>
</evidence>
<dbReference type="Pfam" id="PF05920">
    <property type="entry name" value="Homeobox_KN"/>
    <property type="match status" value="1"/>
</dbReference>
<dbReference type="SMART" id="SM00389">
    <property type="entry name" value="HOX"/>
    <property type="match status" value="1"/>
</dbReference>
<comment type="similarity">
    <text evidence="2">Belongs to the TALE/IRO homeobox family.</text>
</comment>
<dbReference type="CDD" id="cd00086">
    <property type="entry name" value="homeodomain"/>
    <property type="match status" value="1"/>
</dbReference>